<evidence type="ECO:0000313" key="2">
    <source>
        <dbReference type="Proteomes" id="UP000823909"/>
    </source>
</evidence>
<evidence type="ECO:0000313" key="1">
    <source>
        <dbReference type="EMBL" id="HJD42188.1"/>
    </source>
</evidence>
<dbReference type="EMBL" id="DWUU01000025">
    <property type="protein sequence ID" value="HJD42188.1"/>
    <property type="molecule type" value="Genomic_DNA"/>
</dbReference>
<gene>
    <name evidence="1" type="ORF">H9910_04165</name>
</gene>
<protein>
    <submittedName>
        <fullName evidence="1">Uncharacterized protein</fullName>
    </submittedName>
</protein>
<reference evidence="1" key="2">
    <citation type="submission" date="2021-04" db="EMBL/GenBank/DDBJ databases">
        <authorList>
            <person name="Gilroy R."/>
        </authorList>
    </citation>
    <scope>NUCLEOTIDE SEQUENCE</scope>
    <source>
        <strain evidence="1">ChiBcec15-3976</strain>
    </source>
</reference>
<accession>A0A9D2RFR6</accession>
<proteinExistence type="predicted"/>
<organism evidence="1 2">
    <name type="scientific">Candidatus Mediterraneibacter quadrami</name>
    <dbReference type="NCBI Taxonomy" id="2838684"/>
    <lineage>
        <taxon>Bacteria</taxon>
        <taxon>Bacillati</taxon>
        <taxon>Bacillota</taxon>
        <taxon>Clostridia</taxon>
        <taxon>Lachnospirales</taxon>
        <taxon>Lachnospiraceae</taxon>
        <taxon>Mediterraneibacter</taxon>
    </lineage>
</organism>
<reference evidence="1" key="1">
    <citation type="journal article" date="2021" name="PeerJ">
        <title>Extensive microbial diversity within the chicken gut microbiome revealed by metagenomics and culture.</title>
        <authorList>
            <person name="Gilroy R."/>
            <person name="Ravi A."/>
            <person name="Getino M."/>
            <person name="Pursley I."/>
            <person name="Horton D.L."/>
            <person name="Alikhan N.F."/>
            <person name="Baker D."/>
            <person name="Gharbi K."/>
            <person name="Hall N."/>
            <person name="Watson M."/>
            <person name="Adriaenssens E.M."/>
            <person name="Foster-Nyarko E."/>
            <person name="Jarju S."/>
            <person name="Secka A."/>
            <person name="Antonio M."/>
            <person name="Oren A."/>
            <person name="Chaudhuri R.R."/>
            <person name="La Ragione R."/>
            <person name="Hildebrand F."/>
            <person name="Pallen M.J."/>
        </authorList>
    </citation>
    <scope>NUCLEOTIDE SEQUENCE</scope>
    <source>
        <strain evidence="1">ChiBcec15-3976</strain>
    </source>
</reference>
<comment type="caution">
    <text evidence="1">The sequence shown here is derived from an EMBL/GenBank/DDBJ whole genome shotgun (WGS) entry which is preliminary data.</text>
</comment>
<dbReference type="Proteomes" id="UP000823909">
    <property type="component" value="Unassembled WGS sequence"/>
</dbReference>
<dbReference type="AlphaFoldDB" id="A0A9D2RFR6"/>
<sequence>MTNKFLPEEQISENDLYFLCYMIERVARKLHQKNKYVVNSIPQNEWERLISLANVLHCENPLKIEAEWIEDYKLEKGDFNITEVDPSLVEEIPSETQMGKVYTRLILSTLQPEEDYIDGMIRVYNDEICNTIDNYNSSAYYEPSYVITRAYNNGGF</sequence>
<name>A0A9D2RFR6_9FIRM</name>